<dbReference type="PANTHER" id="PTHR21646:SF16">
    <property type="entry name" value="U4_U6.U5 TRI-SNRNP-ASSOCIATED PROTEIN 2"/>
    <property type="match status" value="1"/>
</dbReference>
<dbReference type="GO" id="GO:0008270">
    <property type="term" value="F:zinc ion binding"/>
    <property type="evidence" value="ECO:0007669"/>
    <property type="project" value="UniProtKB-KW"/>
</dbReference>
<evidence type="ECO:0000256" key="10">
    <source>
        <dbReference type="PROSITE-ProRule" id="PRU00502"/>
    </source>
</evidence>
<dbReference type="SUPFAM" id="SSF54001">
    <property type="entry name" value="Cysteine proteinases"/>
    <property type="match status" value="1"/>
</dbReference>
<dbReference type="GO" id="GO:0000245">
    <property type="term" value="P:spliceosomal complex assembly"/>
    <property type="evidence" value="ECO:0007669"/>
    <property type="project" value="InterPro"/>
</dbReference>
<comment type="subcellular location">
    <subcellularLocation>
        <location evidence="1">Nucleus</location>
    </subcellularLocation>
</comment>
<dbReference type="AlphaFoldDB" id="A0A4V1J265"/>
<evidence type="ECO:0000313" key="14">
    <source>
        <dbReference type="Proteomes" id="UP000278143"/>
    </source>
</evidence>
<dbReference type="InterPro" id="IPR050185">
    <property type="entry name" value="Ub_carboxyl-term_hydrolase"/>
</dbReference>
<evidence type="ECO:0000256" key="9">
    <source>
        <dbReference type="ARBA" id="ARBA00023242"/>
    </source>
</evidence>
<evidence type="ECO:0000256" key="8">
    <source>
        <dbReference type="ARBA" id="ARBA00023187"/>
    </source>
</evidence>
<dbReference type="PROSITE" id="PS50271">
    <property type="entry name" value="ZF_UBP"/>
    <property type="match status" value="1"/>
</dbReference>
<dbReference type="PANTHER" id="PTHR21646">
    <property type="entry name" value="UBIQUITIN CARBOXYL-TERMINAL HYDROLASE"/>
    <property type="match status" value="1"/>
</dbReference>
<dbReference type="InterPro" id="IPR013083">
    <property type="entry name" value="Znf_RING/FYVE/PHD"/>
</dbReference>
<gene>
    <name evidence="13" type="ORF">SYNPS1DRAFT_32444</name>
</gene>
<keyword evidence="5" id="KW-0747">Spliceosome</keyword>
<keyword evidence="9" id="KW-0539">Nucleus</keyword>
<evidence type="ECO:0000259" key="11">
    <source>
        <dbReference type="PROSITE" id="PS50235"/>
    </source>
</evidence>
<evidence type="ECO:0000256" key="4">
    <source>
        <dbReference type="ARBA" id="ARBA00022723"/>
    </source>
</evidence>
<dbReference type="OrthoDB" id="10263353at2759"/>
<comment type="similarity">
    <text evidence="2">Belongs to the peptidase C19 family.</text>
</comment>
<keyword evidence="8" id="KW-0508">mRNA splicing</keyword>
<dbReference type="PROSITE" id="PS50235">
    <property type="entry name" value="USP_3"/>
    <property type="match status" value="1"/>
</dbReference>
<dbReference type="InterPro" id="IPR038765">
    <property type="entry name" value="Papain-like_cys_pep_sf"/>
</dbReference>
<keyword evidence="4" id="KW-0479">Metal-binding</keyword>
<organism evidence="13 14">
    <name type="scientific">Syncephalis pseudoplumigaleata</name>
    <dbReference type="NCBI Taxonomy" id="1712513"/>
    <lineage>
        <taxon>Eukaryota</taxon>
        <taxon>Fungi</taxon>
        <taxon>Fungi incertae sedis</taxon>
        <taxon>Zoopagomycota</taxon>
        <taxon>Zoopagomycotina</taxon>
        <taxon>Zoopagomycetes</taxon>
        <taxon>Zoopagales</taxon>
        <taxon>Piptocephalidaceae</taxon>
        <taxon>Syncephalis</taxon>
    </lineage>
</organism>
<name>A0A4V1J265_9FUNG</name>
<dbReference type="Proteomes" id="UP000278143">
    <property type="component" value="Unassembled WGS sequence"/>
</dbReference>
<dbReference type="GO" id="GO:0016579">
    <property type="term" value="P:protein deubiquitination"/>
    <property type="evidence" value="ECO:0007669"/>
    <property type="project" value="InterPro"/>
</dbReference>
<dbReference type="EMBL" id="KZ989199">
    <property type="protein sequence ID" value="RKP27479.1"/>
    <property type="molecule type" value="Genomic_DNA"/>
</dbReference>
<dbReference type="Pfam" id="PF00443">
    <property type="entry name" value="UCH"/>
    <property type="match status" value="1"/>
</dbReference>
<dbReference type="Gene3D" id="3.30.40.10">
    <property type="entry name" value="Zinc/RING finger domain, C3HC4 (zinc finger)"/>
    <property type="match status" value="1"/>
</dbReference>
<dbReference type="SUPFAM" id="SSF57850">
    <property type="entry name" value="RING/U-box"/>
    <property type="match status" value="1"/>
</dbReference>
<dbReference type="InterPro" id="IPR001607">
    <property type="entry name" value="Znf_UBP"/>
</dbReference>
<evidence type="ECO:0000313" key="13">
    <source>
        <dbReference type="EMBL" id="RKP27479.1"/>
    </source>
</evidence>
<evidence type="ECO:0000256" key="2">
    <source>
        <dbReference type="ARBA" id="ARBA00009085"/>
    </source>
</evidence>
<keyword evidence="14" id="KW-1185">Reference proteome</keyword>
<keyword evidence="7" id="KW-0862">Zinc</keyword>
<evidence type="ECO:0000256" key="3">
    <source>
        <dbReference type="ARBA" id="ARBA00022664"/>
    </source>
</evidence>
<proteinExistence type="inferred from homology"/>
<dbReference type="GO" id="GO:0004843">
    <property type="term" value="F:cysteine-type deubiquitinase activity"/>
    <property type="evidence" value="ECO:0007669"/>
    <property type="project" value="InterPro"/>
</dbReference>
<dbReference type="SMART" id="SM00290">
    <property type="entry name" value="ZnF_UBP"/>
    <property type="match status" value="1"/>
</dbReference>
<dbReference type="Pfam" id="PF02148">
    <property type="entry name" value="zf-UBP"/>
    <property type="match status" value="1"/>
</dbReference>
<evidence type="ECO:0000256" key="6">
    <source>
        <dbReference type="ARBA" id="ARBA00022771"/>
    </source>
</evidence>
<reference evidence="14" key="1">
    <citation type="journal article" date="2018" name="Nat. Microbiol.">
        <title>Leveraging single-cell genomics to expand the fungal tree of life.</title>
        <authorList>
            <person name="Ahrendt S.R."/>
            <person name="Quandt C.A."/>
            <person name="Ciobanu D."/>
            <person name="Clum A."/>
            <person name="Salamov A."/>
            <person name="Andreopoulos B."/>
            <person name="Cheng J.F."/>
            <person name="Woyke T."/>
            <person name="Pelin A."/>
            <person name="Henrissat B."/>
            <person name="Reynolds N.K."/>
            <person name="Benny G.L."/>
            <person name="Smith M.E."/>
            <person name="James T.Y."/>
            <person name="Grigoriev I.V."/>
        </authorList>
    </citation>
    <scope>NUCLEOTIDE SEQUENCE [LARGE SCALE GENOMIC DNA]</scope>
    <source>
        <strain evidence="14">Benny S71-1</strain>
    </source>
</reference>
<keyword evidence="6 10" id="KW-0863">Zinc-finger</keyword>
<dbReference type="FunFam" id="3.30.40.10:FF:000068">
    <property type="entry name" value="U4/U6.U5 tri-snRNP-associated protein 2"/>
    <property type="match status" value="1"/>
</dbReference>
<evidence type="ECO:0000256" key="5">
    <source>
        <dbReference type="ARBA" id="ARBA00022728"/>
    </source>
</evidence>
<evidence type="ECO:0008006" key="15">
    <source>
        <dbReference type="Google" id="ProtNLM"/>
    </source>
</evidence>
<feature type="domain" description="USP" evidence="11">
    <location>
        <begin position="139"/>
        <end position="453"/>
    </location>
</feature>
<dbReference type="Gene3D" id="3.90.70.10">
    <property type="entry name" value="Cysteine proteinases"/>
    <property type="match status" value="1"/>
</dbReference>
<sequence length="458" mass="52821">MSDVKRRKVADGSVARVGDLYLDTINRHMLDFDFEKVCSVSLSNLNVYACLICGKYYQGRGKNTHAYFHSINEDHHVYINLQTLKVYVLPEGYEVDDSSLDDIKYVIRPTFTKKQVAQLDKEAAFRYDLNNKKYIPGFVGLNNIKANDYVNVIVQALAHVRPLRDYLLLEPVDHQSPLVFQLAMLVRKMWSSQAFKGQVSPHELLQAISNASEKRFRLSTQTDPIELFSWLMNRLHMDLGGTRKKPSSSLAIISQTFQGQLQMTSRRTTAPKQAVDDDRIVEDPNADVTTKQLPFYFLSLDLPPPPLFLDEIEKNIIPQVSLISLLHKYDGVAEQEDKGYAKQYVITRLPRYIVLHVRRFTRNNWSAEKNHTIVNFPIGNLDLNPYKPPTLGAHYNLLANVSHDGEPGNGHYRVHVRRSATNQWYQIEDLNVEEIQTQMIFLSESYIQIWERHTKEQA</sequence>
<dbReference type="InterPro" id="IPR028889">
    <property type="entry name" value="USP"/>
</dbReference>
<evidence type="ECO:0000259" key="12">
    <source>
        <dbReference type="PROSITE" id="PS50271"/>
    </source>
</evidence>
<dbReference type="CDD" id="cd02669">
    <property type="entry name" value="Peptidase_C19M"/>
    <property type="match status" value="1"/>
</dbReference>
<protein>
    <recommendedName>
        <fullName evidence="15">Cysteine proteinase</fullName>
    </recommendedName>
</protein>
<evidence type="ECO:0000256" key="7">
    <source>
        <dbReference type="ARBA" id="ARBA00022833"/>
    </source>
</evidence>
<dbReference type="GO" id="GO:0005681">
    <property type="term" value="C:spliceosomal complex"/>
    <property type="evidence" value="ECO:0007669"/>
    <property type="project" value="UniProtKB-KW"/>
</dbReference>
<dbReference type="InterPro" id="IPR033809">
    <property type="entry name" value="USP39"/>
</dbReference>
<keyword evidence="3" id="KW-0507">mRNA processing</keyword>
<feature type="domain" description="UBP-type" evidence="12">
    <location>
        <begin position="17"/>
        <end position="114"/>
    </location>
</feature>
<evidence type="ECO:0000256" key="1">
    <source>
        <dbReference type="ARBA" id="ARBA00004123"/>
    </source>
</evidence>
<dbReference type="InterPro" id="IPR001394">
    <property type="entry name" value="Peptidase_C19_UCH"/>
</dbReference>
<accession>A0A4V1J265</accession>